<dbReference type="RefSeq" id="WP_232619723.1">
    <property type="nucleotide sequence ID" value="NZ_CP066042.1"/>
</dbReference>
<reference evidence="2 3" key="1">
    <citation type="submission" date="2018-06" db="EMBL/GenBank/DDBJ databases">
        <authorList>
            <consortium name="Pathogen Informatics"/>
            <person name="Doyle S."/>
        </authorList>
    </citation>
    <scope>NUCLEOTIDE SEQUENCE [LARGE SCALE GENOMIC DNA]</scope>
    <source>
        <strain evidence="2 3">NCTC11807</strain>
    </source>
</reference>
<dbReference type="EMBL" id="UHDZ01000001">
    <property type="protein sequence ID" value="SUM67268.1"/>
    <property type="molecule type" value="Genomic_DNA"/>
</dbReference>
<evidence type="ECO:0000313" key="3">
    <source>
        <dbReference type="Proteomes" id="UP000255425"/>
    </source>
</evidence>
<evidence type="ECO:0000256" key="1">
    <source>
        <dbReference type="SAM" id="SignalP"/>
    </source>
</evidence>
<feature type="chain" id="PRO_5016821238" evidence="1">
    <location>
        <begin position="36"/>
        <end position="61"/>
    </location>
</feature>
<evidence type="ECO:0000313" key="2">
    <source>
        <dbReference type="EMBL" id="SUM67268.1"/>
    </source>
</evidence>
<keyword evidence="3" id="KW-1185">Reference proteome</keyword>
<dbReference type="Proteomes" id="UP000255425">
    <property type="component" value="Unassembled WGS sequence"/>
</dbReference>
<name>A0A380GYD5_9STAP</name>
<accession>A0A380GYD5</accession>
<dbReference type="AlphaFoldDB" id="A0A380GYD5"/>
<proteinExistence type="predicted"/>
<feature type="signal peptide" evidence="1">
    <location>
        <begin position="1"/>
        <end position="35"/>
    </location>
</feature>
<keyword evidence="1" id="KW-0732">Signal</keyword>
<gene>
    <name evidence="2" type="ORF">NCTC11807_00159</name>
</gene>
<sequence length="61" mass="6801">MKNFEKRTVRKIALGTSSSLLATLIAANGTGLANAAETLHHNEHQQTTLQNYQKKHKTKQQ</sequence>
<dbReference type="GeneID" id="93796172"/>
<protein>
    <submittedName>
        <fullName evidence="2">Uncharacterized protein</fullName>
    </submittedName>
</protein>
<organism evidence="2 3">
    <name type="scientific">Staphylococcus saccharolyticus</name>
    <dbReference type="NCBI Taxonomy" id="33028"/>
    <lineage>
        <taxon>Bacteria</taxon>
        <taxon>Bacillati</taxon>
        <taxon>Bacillota</taxon>
        <taxon>Bacilli</taxon>
        <taxon>Bacillales</taxon>
        <taxon>Staphylococcaceae</taxon>
        <taxon>Staphylococcus</taxon>
    </lineage>
</organism>